<dbReference type="RefSeq" id="WP_078980799.1">
    <property type="nucleotide sequence ID" value="NZ_MWQN01000003.1"/>
</dbReference>
<dbReference type="AlphaFoldDB" id="A0A1T3NM01"/>
<organism evidence="3 4">
    <name type="scientific">Embleya scabrispora</name>
    <dbReference type="NCBI Taxonomy" id="159449"/>
    <lineage>
        <taxon>Bacteria</taxon>
        <taxon>Bacillati</taxon>
        <taxon>Actinomycetota</taxon>
        <taxon>Actinomycetes</taxon>
        <taxon>Kitasatosporales</taxon>
        <taxon>Streptomycetaceae</taxon>
        <taxon>Embleya</taxon>
    </lineage>
</organism>
<name>A0A1T3NM01_9ACTN</name>
<evidence type="ECO:0000313" key="4">
    <source>
        <dbReference type="Proteomes" id="UP000190037"/>
    </source>
</evidence>
<dbReference type="Proteomes" id="UP000190037">
    <property type="component" value="Unassembled WGS sequence"/>
</dbReference>
<protein>
    <submittedName>
        <fullName evidence="3">Uncharacterized protein</fullName>
    </submittedName>
</protein>
<evidence type="ECO:0000256" key="1">
    <source>
        <dbReference type="SAM" id="MobiDB-lite"/>
    </source>
</evidence>
<gene>
    <name evidence="3" type="ORF">B4N89_36000</name>
</gene>
<feature type="compositionally biased region" description="Polar residues" evidence="1">
    <location>
        <begin position="1"/>
        <end position="12"/>
    </location>
</feature>
<feature type="compositionally biased region" description="Basic residues" evidence="1">
    <location>
        <begin position="35"/>
        <end position="49"/>
    </location>
</feature>
<feature type="transmembrane region" description="Helical" evidence="2">
    <location>
        <begin position="58"/>
        <end position="87"/>
    </location>
</feature>
<dbReference type="EMBL" id="MWQN01000003">
    <property type="protein sequence ID" value="OPC77705.1"/>
    <property type="molecule type" value="Genomic_DNA"/>
</dbReference>
<reference evidence="3 4" key="1">
    <citation type="submission" date="2017-03" db="EMBL/GenBank/DDBJ databases">
        <title>Draft genome sequence of Streptomyces scabrisporus NF3, endophyte isolated from Amphipterygium adstringens.</title>
        <authorList>
            <person name="Vazquez M."/>
            <person name="Ceapa C.D."/>
            <person name="Rodriguez Luna D."/>
            <person name="Sanchez Esquivel S."/>
        </authorList>
    </citation>
    <scope>NUCLEOTIDE SEQUENCE [LARGE SCALE GENOMIC DNA]</scope>
    <source>
        <strain evidence="3 4">NF3</strain>
    </source>
</reference>
<comment type="caution">
    <text evidence="3">The sequence shown here is derived from an EMBL/GenBank/DDBJ whole genome shotgun (WGS) entry which is preliminary data.</text>
</comment>
<keyword evidence="2" id="KW-0472">Membrane</keyword>
<keyword evidence="2" id="KW-0812">Transmembrane</keyword>
<feature type="compositionally biased region" description="Basic and acidic residues" evidence="1">
    <location>
        <begin position="16"/>
        <end position="32"/>
    </location>
</feature>
<keyword evidence="2" id="KW-1133">Transmembrane helix</keyword>
<feature type="region of interest" description="Disordered" evidence="1">
    <location>
        <begin position="1"/>
        <end position="49"/>
    </location>
</feature>
<sequence length="88" mass="9646">MTNHTDTSTGSPISLAKHDIGTSTESAHEDAGKCTAKKAKTKTKTKKRKATKHRVAEAAVYTGLGLLILIEPWVFLLLVPVFLLIMWK</sequence>
<keyword evidence="4" id="KW-1185">Reference proteome</keyword>
<evidence type="ECO:0000313" key="3">
    <source>
        <dbReference type="EMBL" id="OPC77705.1"/>
    </source>
</evidence>
<evidence type="ECO:0000256" key="2">
    <source>
        <dbReference type="SAM" id="Phobius"/>
    </source>
</evidence>
<proteinExistence type="predicted"/>
<accession>A0A1T3NM01</accession>